<dbReference type="InterPro" id="IPR012910">
    <property type="entry name" value="Plug_dom"/>
</dbReference>
<dbReference type="InterPro" id="IPR021731">
    <property type="entry name" value="AMIN_dom"/>
</dbReference>
<feature type="domain" description="TonB-dependent receptor-like beta-barrel" evidence="12">
    <location>
        <begin position="485"/>
        <end position="874"/>
    </location>
</feature>
<keyword evidence="11" id="KW-0732">Signal</keyword>
<keyword evidence="5 9" id="KW-0798">TonB box</keyword>
<evidence type="ECO:0000259" key="14">
    <source>
        <dbReference type="Pfam" id="PF11741"/>
    </source>
</evidence>
<evidence type="ECO:0000313" key="15">
    <source>
        <dbReference type="EMBL" id="MBW4543126.1"/>
    </source>
</evidence>
<feature type="compositionally biased region" description="Polar residues" evidence="10">
    <location>
        <begin position="50"/>
        <end position="61"/>
    </location>
</feature>
<dbReference type="Pfam" id="PF00593">
    <property type="entry name" value="TonB_dep_Rec_b-barrel"/>
    <property type="match status" value="1"/>
</dbReference>
<dbReference type="SUPFAM" id="SSF56935">
    <property type="entry name" value="Porins"/>
    <property type="match status" value="1"/>
</dbReference>
<dbReference type="Pfam" id="PF07715">
    <property type="entry name" value="Plug"/>
    <property type="match status" value="1"/>
</dbReference>
<dbReference type="AlphaFoldDB" id="A0A951PG56"/>
<organism evidence="15 16">
    <name type="scientific">Symplocastrum torsivum CPER-KK1</name>
    <dbReference type="NCBI Taxonomy" id="450513"/>
    <lineage>
        <taxon>Bacteria</taxon>
        <taxon>Bacillati</taxon>
        <taxon>Cyanobacteriota</taxon>
        <taxon>Cyanophyceae</taxon>
        <taxon>Oscillatoriophycideae</taxon>
        <taxon>Oscillatoriales</taxon>
        <taxon>Microcoleaceae</taxon>
        <taxon>Symplocastrum</taxon>
    </lineage>
</organism>
<feature type="domain" description="AMIN" evidence="14">
    <location>
        <begin position="107"/>
        <end position="190"/>
    </location>
</feature>
<dbReference type="Gene3D" id="2.40.170.20">
    <property type="entry name" value="TonB-dependent receptor, beta-barrel domain"/>
    <property type="match status" value="1"/>
</dbReference>
<evidence type="ECO:0000313" key="16">
    <source>
        <dbReference type="Proteomes" id="UP000753908"/>
    </source>
</evidence>
<evidence type="ECO:0000259" key="13">
    <source>
        <dbReference type="Pfam" id="PF07715"/>
    </source>
</evidence>
<evidence type="ECO:0000256" key="9">
    <source>
        <dbReference type="RuleBase" id="RU003357"/>
    </source>
</evidence>
<gene>
    <name evidence="15" type="ORF">KME25_01555</name>
</gene>
<comment type="caution">
    <text evidence="15">The sequence shown here is derived from an EMBL/GenBank/DDBJ whole genome shotgun (WGS) entry which is preliminary data.</text>
</comment>
<comment type="similarity">
    <text evidence="8 9">Belongs to the TonB-dependent receptor family.</text>
</comment>
<dbReference type="InterPro" id="IPR036942">
    <property type="entry name" value="Beta-barrel_TonB_sf"/>
</dbReference>
<dbReference type="PANTHER" id="PTHR30069">
    <property type="entry name" value="TONB-DEPENDENT OUTER MEMBRANE RECEPTOR"/>
    <property type="match status" value="1"/>
</dbReference>
<evidence type="ECO:0000256" key="4">
    <source>
        <dbReference type="ARBA" id="ARBA00022692"/>
    </source>
</evidence>
<sequence>MKLYLPFSIIALLSIGIMPPVLAEPLSVSAQPNPNQALGTAVPDGEMEKSSPQASSSQFPRTTIPRLSEIEFPLTRAEGLFQESVPNSAGSSPVAQVESGVAQVTSVRLNPTDIGFEVILETQDGDSLEVETRSEGNSLIADIPNAVLVLPEGDEFRADNPAEGISSVSVTQLDANSIQVAVIGETGTPTVEVISTESGLTLSLAPVLEDGEEELIGDGEETELEIVVTATRTAQELPKVPRSVTVITRDEIEQQATVTRDVQDILAQTVPGYGPPTERAFTDTTASLRGRAPLVLIDGVPQNTNSGNFGRQLQTIDPASIERIEVVRGPSAIYGQGATGGVINIITRKPNEEQRLRTTVEVGVTAALGELEAESFGNYQEYGLEINEGDVDLIINLSRDDVGASFDAEGDRLAITQGIDESETFNLLGKVGWDINDQQRLELSASHYSTERDTNAISDPIIDDIPGIQKPRAIVFEEGIDFIGTSPQSDRNTALNLNYTNQNVFGSQLGLQAYFRDNTVYTEGRDRRNRDQGIDQRVVEAENWGARLQIETPFNQEETVSLLWGADYANEENSFFRNLFDSEEFDNSEGRVFRKIGEETIVPPYDVESLGLFAQLQWDVSDRVALSGGARYDRFDLSVPSYTSFLGDEVEGGKRNFDDIVFNVGAVYQATDEVSLYANYAQGFSVPNLVDVLFAPPAGFNFESSVRDLQPQKVNNYEIGVRGNWSKVQVSLAGFFNESDLGAALIPTDDFFELVRAPERIYGIEATLDWQPGGGFSLGGTLGWSEGEVDLPDDDEGYLALGNDRIQPLKLTAFVEHQTTPGWRNRLQAVLVGNRDRAFEDGIDLSPVESYVVLDYLGSIQLGPGMLQIGIRNLLDNQYFQAYDQSLRSGFESFVSPASGRTISVGYRVSW</sequence>
<dbReference type="Proteomes" id="UP000753908">
    <property type="component" value="Unassembled WGS sequence"/>
</dbReference>
<dbReference type="PROSITE" id="PS52016">
    <property type="entry name" value="TONB_DEPENDENT_REC_3"/>
    <property type="match status" value="1"/>
</dbReference>
<dbReference type="InterPro" id="IPR039426">
    <property type="entry name" value="TonB-dep_rcpt-like"/>
</dbReference>
<accession>A0A951PG56</accession>
<evidence type="ECO:0000256" key="6">
    <source>
        <dbReference type="ARBA" id="ARBA00023136"/>
    </source>
</evidence>
<dbReference type="Pfam" id="PF11741">
    <property type="entry name" value="AMIN"/>
    <property type="match status" value="1"/>
</dbReference>
<dbReference type="PANTHER" id="PTHR30069:SF42">
    <property type="entry name" value="FERRIC AEROBACTIN RECEPTOR"/>
    <property type="match status" value="1"/>
</dbReference>
<keyword evidence="15" id="KW-0675">Receptor</keyword>
<dbReference type="GO" id="GO:0044718">
    <property type="term" value="P:siderophore transmembrane transport"/>
    <property type="evidence" value="ECO:0007669"/>
    <property type="project" value="TreeGrafter"/>
</dbReference>
<evidence type="ECO:0000256" key="11">
    <source>
        <dbReference type="SAM" id="SignalP"/>
    </source>
</evidence>
<dbReference type="GO" id="GO:0015344">
    <property type="term" value="F:siderophore uptake transmembrane transporter activity"/>
    <property type="evidence" value="ECO:0007669"/>
    <property type="project" value="TreeGrafter"/>
</dbReference>
<feature type="chain" id="PRO_5038097137" evidence="11">
    <location>
        <begin position="24"/>
        <end position="911"/>
    </location>
</feature>
<dbReference type="GO" id="GO:0009279">
    <property type="term" value="C:cell outer membrane"/>
    <property type="evidence" value="ECO:0007669"/>
    <property type="project" value="UniProtKB-SubCell"/>
</dbReference>
<evidence type="ECO:0000256" key="8">
    <source>
        <dbReference type="PROSITE-ProRule" id="PRU01360"/>
    </source>
</evidence>
<feature type="signal peptide" evidence="11">
    <location>
        <begin position="1"/>
        <end position="23"/>
    </location>
</feature>
<evidence type="ECO:0000256" key="1">
    <source>
        <dbReference type="ARBA" id="ARBA00004571"/>
    </source>
</evidence>
<comment type="subcellular location">
    <subcellularLocation>
        <location evidence="1 8">Cell outer membrane</location>
        <topology evidence="1 8">Multi-pass membrane protein</topology>
    </subcellularLocation>
</comment>
<feature type="domain" description="TonB-dependent receptor plug" evidence="13">
    <location>
        <begin position="239"/>
        <end position="342"/>
    </location>
</feature>
<evidence type="ECO:0000256" key="2">
    <source>
        <dbReference type="ARBA" id="ARBA00022448"/>
    </source>
</evidence>
<keyword evidence="7 8" id="KW-0998">Cell outer membrane</keyword>
<dbReference type="Gene3D" id="2.170.130.10">
    <property type="entry name" value="TonB-dependent receptor, plug domain"/>
    <property type="match status" value="1"/>
</dbReference>
<protein>
    <submittedName>
        <fullName evidence="15">TonB-dependent receptor</fullName>
    </submittedName>
</protein>
<feature type="region of interest" description="Disordered" evidence="10">
    <location>
        <begin position="29"/>
        <end position="61"/>
    </location>
</feature>
<keyword evidence="6 8" id="KW-0472">Membrane</keyword>
<evidence type="ECO:0000256" key="5">
    <source>
        <dbReference type="ARBA" id="ARBA00023077"/>
    </source>
</evidence>
<reference evidence="15" key="2">
    <citation type="journal article" date="2022" name="Microbiol. Resour. Announc.">
        <title>Metagenome Sequencing to Explore Phylogenomics of Terrestrial Cyanobacteria.</title>
        <authorList>
            <person name="Ward R.D."/>
            <person name="Stajich J.E."/>
            <person name="Johansen J.R."/>
            <person name="Huntemann M."/>
            <person name="Clum A."/>
            <person name="Foster B."/>
            <person name="Foster B."/>
            <person name="Roux S."/>
            <person name="Palaniappan K."/>
            <person name="Varghese N."/>
            <person name="Mukherjee S."/>
            <person name="Reddy T.B.K."/>
            <person name="Daum C."/>
            <person name="Copeland A."/>
            <person name="Chen I.A."/>
            <person name="Ivanova N.N."/>
            <person name="Kyrpides N.C."/>
            <person name="Shapiro N."/>
            <person name="Eloe-Fadrosh E.A."/>
            <person name="Pietrasiak N."/>
        </authorList>
    </citation>
    <scope>NUCLEOTIDE SEQUENCE</scope>
    <source>
        <strain evidence="15">CPER-KK1</strain>
    </source>
</reference>
<name>A0A951PG56_9CYAN</name>
<dbReference type="InterPro" id="IPR037066">
    <property type="entry name" value="Plug_dom_sf"/>
</dbReference>
<evidence type="ECO:0000256" key="10">
    <source>
        <dbReference type="SAM" id="MobiDB-lite"/>
    </source>
</evidence>
<dbReference type="EMBL" id="JAHHIF010000002">
    <property type="protein sequence ID" value="MBW4543126.1"/>
    <property type="molecule type" value="Genomic_DNA"/>
</dbReference>
<evidence type="ECO:0000256" key="3">
    <source>
        <dbReference type="ARBA" id="ARBA00022452"/>
    </source>
</evidence>
<keyword evidence="4 8" id="KW-0812">Transmembrane</keyword>
<reference evidence="15" key="1">
    <citation type="submission" date="2021-05" db="EMBL/GenBank/DDBJ databases">
        <authorList>
            <person name="Pietrasiak N."/>
            <person name="Ward R."/>
            <person name="Stajich J.E."/>
            <person name="Kurbessoian T."/>
        </authorList>
    </citation>
    <scope>NUCLEOTIDE SEQUENCE</scope>
    <source>
        <strain evidence="15">CPER-KK1</strain>
    </source>
</reference>
<keyword evidence="2 8" id="KW-0813">Transport</keyword>
<dbReference type="CDD" id="cd01347">
    <property type="entry name" value="ligand_gated_channel"/>
    <property type="match status" value="1"/>
</dbReference>
<proteinExistence type="inferred from homology"/>
<feature type="compositionally biased region" description="Polar residues" evidence="10">
    <location>
        <begin position="29"/>
        <end position="38"/>
    </location>
</feature>
<evidence type="ECO:0000256" key="7">
    <source>
        <dbReference type="ARBA" id="ARBA00023237"/>
    </source>
</evidence>
<evidence type="ECO:0000259" key="12">
    <source>
        <dbReference type="Pfam" id="PF00593"/>
    </source>
</evidence>
<keyword evidence="3 8" id="KW-1134">Transmembrane beta strand</keyword>
<dbReference type="InterPro" id="IPR000531">
    <property type="entry name" value="Beta-barrel_TonB"/>
</dbReference>